<dbReference type="Pfam" id="PF02541">
    <property type="entry name" value="Ppx-GppA"/>
    <property type="match status" value="1"/>
</dbReference>
<dbReference type="InterPro" id="IPR043129">
    <property type="entry name" value="ATPase_NBD"/>
</dbReference>
<dbReference type="EMBL" id="FLUO01000001">
    <property type="protein sequence ID" value="SBV99533.1"/>
    <property type="molecule type" value="Genomic_DNA"/>
</dbReference>
<evidence type="ECO:0000313" key="3">
    <source>
        <dbReference type="EMBL" id="SBV99533.1"/>
    </source>
</evidence>
<dbReference type="Gene3D" id="1.10.3210.10">
    <property type="entry name" value="Hypothetical protein af1432"/>
    <property type="match status" value="1"/>
</dbReference>
<evidence type="ECO:0000259" key="2">
    <source>
        <dbReference type="Pfam" id="PF21697"/>
    </source>
</evidence>
<dbReference type="GO" id="GO:0016462">
    <property type="term" value="F:pyrophosphatase activity"/>
    <property type="evidence" value="ECO:0007669"/>
    <property type="project" value="TreeGrafter"/>
</dbReference>
<dbReference type="SUPFAM" id="SSF109604">
    <property type="entry name" value="HD-domain/PDEase-like"/>
    <property type="match status" value="1"/>
</dbReference>
<dbReference type="Gene3D" id="3.30.420.150">
    <property type="entry name" value="Exopolyphosphatase. Domain 2"/>
    <property type="match status" value="1"/>
</dbReference>
<proteinExistence type="predicted"/>
<evidence type="ECO:0000259" key="1">
    <source>
        <dbReference type="Pfam" id="PF02541"/>
    </source>
</evidence>
<dbReference type="InterPro" id="IPR050273">
    <property type="entry name" value="GppA/Ppx_hydrolase"/>
</dbReference>
<dbReference type="CDD" id="cd24052">
    <property type="entry name" value="ASKHA_NBD_HpPPX-GppA-like"/>
    <property type="match status" value="1"/>
</dbReference>
<organism evidence="3">
    <name type="scientific">uncultured Alphaproteobacteria bacterium</name>
    <dbReference type="NCBI Taxonomy" id="91750"/>
    <lineage>
        <taxon>Bacteria</taxon>
        <taxon>Pseudomonadati</taxon>
        <taxon>Pseudomonadota</taxon>
        <taxon>Alphaproteobacteria</taxon>
        <taxon>environmental samples</taxon>
    </lineage>
</organism>
<dbReference type="PANTHER" id="PTHR30005:SF0">
    <property type="entry name" value="RETROGRADE REGULATION PROTEIN 2"/>
    <property type="match status" value="1"/>
</dbReference>
<name>A0A212JJ95_9PROT</name>
<feature type="domain" description="Exopolyphosphatase C-terminal" evidence="2">
    <location>
        <begin position="378"/>
        <end position="523"/>
    </location>
</feature>
<dbReference type="PANTHER" id="PTHR30005">
    <property type="entry name" value="EXOPOLYPHOSPHATASE"/>
    <property type="match status" value="1"/>
</dbReference>
<dbReference type="InterPro" id="IPR003695">
    <property type="entry name" value="Ppx_GppA_N"/>
</dbReference>
<dbReference type="SUPFAM" id="SSF53067">
    <property type="entry name" value="Actin-like ATPase domain"/>
    <property type="match status" value="2"/>
</dbReference>
<sequence>MRAAPARETAGAGANGIRLGMTAHPLHHLDDATVSVSGDGRPVGVIDIGSNSVRFVVFAGLTRAPVQLFNEKSACALGAGLQTSGVLNPAGRECAVTAVGRFVRLARAMGVGRLELLATAAVRDARDGPALVAELKERFDVDVNVLSGDDEGRLAALGVLLGTPDADGVVADLGGGSLELVEIDGGQVDPLGRLRSFPLGVLRLDDIERTGGEAAVDAAIKAELAKAPWIAERPVKTLYAVGGSWRAMAKLCMMQENHPLQVLDKYTLSRGKALELSDLVARIGRRSLDKISGVSRRRLVVLPHAARLLAALLATIRPERVVFSIHGMREGFYYTLMPEAIRDRDPIVDMCEAVAGNGHRFAQQPAVLMRFLDPLFPDETEKQHRQRFAACMLGDLYWDEHPDFRGQQAFFKTLRLPVVGFDHEDRAALALMVLYRYQSYDEIHDAQDVLALLAPDDRVRVQAVGCGLRLAHVISGGAPGILGNCRLILEPKRLVLRIPGEDPAFDVGAFDKRLERLARLLGRDPAIEVA</sequence>
<accession>A0A212JJ95</accession>
<reference evidence="3" key="1">
    <citation type="submission" date="2016-04" db="EMBL/GenBank/DDBJ databases">
        <authorList>
            <person name="Evans L.H."/>
            <person name="Alamgir A."/>
            <person name="Owens N."/>
            <person name="Weber N.D."/>
            <person name="Virtaneva K."/>
            <person name="Barbian K."/>
            <person name="Babar A."/>
            <person name="Rosenke K."/>
        </authorList>
    </citation>
    <scope>NUCLEOTIDE SEQUENCE</scope>
    <source>
        <strain evidence="3">86</strain>
    </source>
</reference>
<protein>
    <submittedName>
        <fullName evidence="3">Exopolyphosphatase</fullName>
    </submittedName>
</protein>
<dbReference type="Gene3D" id="3.30.420.40">
    <property type="match status" value="1"/>
</dbReference>
<dbReference type="Pfam" id="PF21697">
    <property type="entry name" value="Ppx_C"/>
    <property type="match status" value="1"/>
</dbReference>
<gene>
    <name evidence="3" type="ORF">KL86APRO_11178</name>
</gene>
<dbReference type="AlphaFoldDB" id="A0A212JJ95"/>
<feature type="domain" description="Ppx/GppA phosphatase N-terminal" evidence="1">
    <location>
        <begin position="67"/>
        <end position="338"/>
    </location>
</feature>
<dbReference type="InterPro" id="IPR048951">
    <property type="entry name" value="Ppx_C"/>
</dbReference>